<dbReference type="RefSeq" id="XP_004829584.1">
    <property type="nucleotide sequence ID" value="XM_004829527.1"/>
</dbReference>
<gene>
    <name evidence="1" type="ORF">BEWA_027670</name>
</gene>
<dbReference type="Proteomes" id="UP000031512">
    <property type="component" value="Chromosome 1"/>
</dbReference>
<sequence>MILLSPKGPVVNKTGNGTFPHFVYHPNGYITKYPLVQLLFGRQVILVGYYVSMHTRNGALPSSFISMLNVKAWRLTDTLKKTTINGMN</sequence>
<dbReference type="VEuPathDB" id="PiroplasmaDB:BEWA_027670"/>
<reference evidence="1 2" key="1">
    <citation type="journal article" date="2012" name="BMC Genomics">
        <title>Comparative genomic analysis and phylogenetic position of Theileria equi.</title>
        <authorList>
            <person name="Kappmeyer L.S."/>
            <person name="Thiagarajan M."/>
            <person name="Herndon D.R."/>
            <person name="Ramsay J.D."/>
            <person name="Caler E."/>
            <person name="Djikeng A."/>
            <person name="Gillespie J.J."/>
            <person name="Lau A.O."/>
            <person name="Roalson E.H."/>
            <person name="Silva J.C."/>
            <person name="Silva M.G."/>
            <person name="Suarez C.E."/>
            <person name="Ueti M.W."/>
            <person name="Nene V.M."/>
            <person name="Mealey R.H."/>
            <person name="Knowles D.P."/>
            <person name="Brayton K.A."/>
        </authorList>
    </citation>
    <scope>NUCLEOTIDE SEQUENCE [LARGE SCALE GENOMIC DNA]</scope>
    <source>
        <strain evidence="1 2">WA</strain>
    </source>
</reference>
<evidence type="ECO:0000313" key="2">
    <source>
        <dbReference type="Proteomes" id="UP000031512"/>
    </source>
</evidence>
<accession>L0AXG2</accession>
<dbReference type="GeneID" id="15806046"/>
<dbReference type="EMBL" id="CP001669">
    <property type="protein sequence ID" value="AFZ79918.1"/>
    <property type="molecule type" value="Genomic_DNA"/>
</dbReference>
<name>L0AXG2_THEEQ</name>
<evidence type="ECO:0000313" key="1">
    <source>
        <dbReference type="EMBL" id="AFZ79918.1"/>
    </source>
</evidence>
<organism evidence="1 2">
    <name type="scientific">Theileria equi strain WA</name>
    <dbReference type="NCBI Taxonomy" id="1537102"/>
    <lineage>
        <taxon>Eukaryota</taxon>
        <taxon>Sar</taxon>
        <taxon>Alveolata</taxon>
        <taxon>Apicomplexa</taxon>
        <taxon>Aconoidasida</taxon>
        <taxon>Piroplasmida</taxon>
        <taxon>Theileriidae</taxon>
        <taxon>Theileria</taxon>
    </lineage>
</organism>
<dbReference type="AlphaFoldDB" id="L0AXG2"/>
<protein>
    <submittedName>
        <fullName evidence="1">Uncharacterized protein</fullName>
    </submittedName>
</protein>
<dbReference type="KEGG" id="beq:BEWA_027670"/>
<proteinExistence type="predicted"/>
<keyword evidence="2" id="KW-1185">Reference proteome</keyword>